<dbReference type="EMBL" id="CP073809">
    <property type="protein sequence ID" value="UTH13157.1"/>
    <property type="molecule type" value="Genomic_DNA"/>
</dbReference>
<dbReference type="InterPro" id="IPR005627">
    <property type="entry name" value="CutC-like"/>
</dbReference>
<gene>
    <name evidence="2" type="primary">cutC</name>
    <name evidence="3" type="ORF">ERX35_002575</name>
    <name evidence="4" type="ORF">KFV11_07745</name>
</gene>
<proteinExistence type="inferred from homology"/>
<accession>A0A9Q9BUA8</accession>
<reference evidence="3 5" key="1">
    <citation type="submission" date="2019-09" db="EMBL/GenBank/DDBJ databases">
        <authorList>
            <person name="Mazhar S."/>
            <person name="Altermann E."/>
            <person name="Hill C."/>
            <person name="Mcauliffe O."/>
        </authorList>
    </citation>
    <scope>NUCLEOTIDE SEQUENCE [LARGE SCALE GENOMIC DNA]</scope>
    <source>
        <strain evidence="3 5">ATCC 51831</strain>
    </source>
</reference>
<dbReference type="InterPro" id="IPR036822">
    <property type="entry name" value="CutC-like_dom_sf"/>
</dbReference>
<dbReference type="EMBL" id="SCWC02000002">
    <property type="protein sequence ID" value="KAA1039892.1"/>
    <property type="molecule type" value="Genomic_DNA"/>
</dbReference>
<sequence length="208" mass="23096">MIREAVVETFPEVVAAVNRGADRIELCANMNVGGTTPSYGMVKCAVDYCHHMNVEVAVMIRPRGTFTYDVFEQEVMRQDIIEYTKLGADYFVCGALTADSSLDVLTLQKLMSVTHIPFVMHMAYDHIPKHQQLKAMDQLIELGVIRLLTHGSADAATSILDNISQLARLLVYSKGRLEIMPGGSLTKDNVEQLISQIPFQEVHGTKIV</sequence>
<dbReference type="GO" id="GO:0005507">
    <property type="term" value="F:copper ion binding"/>
    <property type="evidence" value="ECO:0007669"/>
    <property type="project" value="TreeGrafter"/>
</dbReference>
<evidence type="ECO:0000313" key="3">
    <source>
        <dbReference type="EMBL" id="KAA1039892.1"/>
    </source>
</evidence>
<comment type="similarity">
    <text evidence="1 2">Belongs to the CutC family.</text>
</comment>
<evidence type="ECO:0000256" key="1">
    <source>
        <dbReference type="ARBA" id="ARBA00007768"/>
    </source>
</evidence>
<organism evidence="4 6">
    <name type="scientific">Macrococcus equipercicus</name>
    <dbReference type="NCBI Taxonomy" id="69967"/>
    <lineage>
        <taxon>Bacteria</taxon>
        <taxon>Bacillati</taxon>
        <taxon>Bacillota</taxon>
        <taxon>Bacilli</taxon>
        <taxon>Bacillales</taxon>
        <taxon>Staphylococcaceae</taxon>
        <taxon>Macrococcus</taxon>
    </lineage>
</organism>
<name>A0A9Q9BUA8_9STAP</name>
<protein>
    <recommendedName>
        <fullName evidence="2">PF03932 family protein CutC</fullName>
    </recommendedName>
</protein>
<dbReference type="PANTHER" id="PTHR12598:SF0">
    <property type="entry name" value="COPPER HOMEOSTASIS PROTEIN CUTC HOMOLOG"/>
    <property type="match status" value="1"/>
</dbReference>
<keyword evidence="5" id="KW-1185">Reference proteome</keyword>
<dbReference type="PANTHER" id="PTHR12598">
    <property type="entry name" value="COPPER HOMEOSTASIS PROTEIN CUTC"/>
    <property type="match status" value="1"/>
</dbReference>
<dbReference type="SUPFAM" id="SSF110395">
    <property type="entry name" value="CutC-like"/>
    <property type="match status" value="1"/>
</dbReference>
<comment type="subcellular location">
    <subcellularLocation>
        <location evidence="2">Cytoplasm</location>
    </subcellularLocation>
</comment>
<evidence type="ECO:0000313" key="6">
    <source>
        <dbReference type="Proteomes" id="UP001057381"/>
    </source>
</evidence>
<dbReference type="HAMAP" id="MF_00795">
    <property type="entry name" value="CutC"/>
    <property type="match status" value="1"/>
</dbReference>
<dbReference type="AlphaFoldDB" id="A0A9Q9BUA8"/>
<keyword evidence="2" id="KW-0963">Cytoplasm</keyword>
<dbReference type="GO" id="GO:0005737">
    <property type="term" value="C:cytoplasm"/>
    <property type="evidence" value="ECO:0007669"/>
    <property type="project" value="UniProtKB-SubCell"/>
</dbReference>
<evidence type="ECO:0000313" key="4">
    <source>
        <dbReference type="EMBL" id="UTH13157.1"/>
    </source>
</evidence>
<dbReference type="Proteomes" id="UP000295735">
    <property type="component" value="Unassembled WGS sequence"/>
</dbReference>
<dbReference type="Proteomes" id="UP001057381">
    <property type="component" value="Chromosome"/>
</dbReference>
<evidence type="ECO:0000256" key="2">
    <source>
        <dbReference type="HAMAP-Rule" id="MF_00795"/>
    </source>
</evidence>
<dbReference type="KEGG" id="mequ:KFV11_07745"/>
<dbReference type="Gene3D" id="3.20.20.380">
    <property type="entry name" value="Copper homeostasis (CutC) domain"/>
    <property type="match status" value="1"/>
</dbReference>
<dbReference type="OrthoDB" id="9815677at2"/>
<evidence type="ECO:0000313" key="5">
    <source>
        <dbReference type="Proteomes" id="UP000295735"/>
    </source>
</evidence>
<dbReference type="RefSeq" id="WP_149458362.1">
    <property type="nucleotide sequence ID" value="NZ_CP073809.1"/>
</dbReference>
<dbReference type="Pfam" id="PF03932">
    <property type="entry name" value="CutC"/>
    <property type="match status" value="1"/>
</dbReference>
<comment type="caution">
    <text evidence="2">Once thought to be involved in copper homeostasis, experiments in E.coli have shown this is not the case.</text>
</comment>
<reference evidence="4" key="2">
    <citation type="submission" date="2021-04" db="EMBL/GenBank/DDBJ databases">
        <title>Complete Genome Sequences of Macrococcus spp. from dog and cattle.</title>
        <authorList>
            <person name="Schwendener S."/>
            <person name="Perreten V."/>
        </authorList>
    </citation>
    <scope>NUCLEOTIDE SEQUENCE</scope>
    <source>
        <strain evidence="4">Epi0143-OL</strain>
    </source>
</reference>